<comment type="caution">
    <text evidence="3">The sequence shown here is derived from an EMBL/GenBank/DDBJ whole genome shotgun (WGS) entry which is preliminary data.</text>
</comment>
<feature type="compositionally biased region" description="Polar residues" evidence="1">
    <location>
        <begin position="64"/>
        <end position="79"/>
    </location>
</feature>
<evidence type="ECO:0000313" key="3">
    <source>
        <dbReference type="EMBL" id="CAI8023969.1"/>
    </source>
</evidence>
<feature type="compositionally biased region" description="Polar residues" evidence="1">
    <location>
        <begin position="107"/>
        <end position="133"/>
    </location>
</feature>
<feature type="chain" id="PRO_5041394058" evidence="2">
    <location>
        <begin position="43"/>
        <end position="391"/>
    </location>
</feature>
<keyword evidence="4" id="KW-1185">Reference proteome</keyword>
<feature type="region of interest" description="Disordered" evidence="1">
    <location>
        <begin position="232"/>
        <end position="254"/>
    </location>
</feature>
<evidence type="ECO:0000256" key="2">
    <source>
        <dbReference type="SAM" id="SignalP"/>
    </source>
</evidence>
<dbReference type="EMBL" id="CASHTH010002047">
    <property type="protein sequence ID" value="CAI8023969.1"/>
    <property type="molecule type" value="Genomic_DNA"/>
</dbReference>
<reference evidence="3" key="1">
    <citation type="submission" date="2023-03" db="EMBL/GenBank/DDBJ databases">
        <authorList>
            <person name="Steffen K."/>
            <person name="Cardenas P."/>
        </authorList>
    </citation>
    <scope>NUCLEOTIDE SEQUENCE</scope>
</reference>
<organism evidence="3 4">
    <name type="scientific">Geodia barretti</name>
    <name type="common">Barrett's horny sponge</name>
    <dbReference type="NCBI Taxonomy" id="519541"/>
    <lineage>
        <taxon>Eukaryota</taxon>
        <taxon>Metazoa</taxon>
        <taxon>Porifera</taxon>
        <taxon>Demospongiae</taxon>
        <taxon>Heteroscleromorpha</taxon>
        <taxon>Tetractinellida</taxon>
        <taxon>Astrophorina</taxon>
        <taxon>Geodiidae</taxon>
        <taxon>Geodia</taxon>
    </lineage>
</organism>
<dbReference type="Proteomes" id="UP001174909">
    <property type="component" value="Unassembled WGS sequence"/>
</dbReference>
<evidence type="ECO:0000256" key="1">
    <source>
        <dbReference type="SAM" id="MobiDB-lite"/>
    </source>
</evidence>
<evidence type="ECO:0000313" key="4">
    <source>
        <dbReference type="Proteomes" id="UP001174909"/>
    </source>
</evidence>
<protein>
    <submittedName>
        <fullName evidence="3">Uncharacterized protein</fullName>
    </submittedName>
</protein>
<proteinExistence type="predicted"/>
<name>A0AA35S684_GEOBA</name>
<accession>A0AA35S684</accession>
<gene>
    <name evidence="3" type="ORF">GBAR_LOCUS13973</name>
</gene>
<dbReference type="AlphaFoldDB" id="A0AA35S684"/>
<feature type="region of interest" description="Disordered" evidence="1">
    <location>
        <begin position="64"/>
        <end position="133"/>
    </location>
</feature>
<feature type="signal peptide" evidence="2">
    <location>
        <begin position="1"/>
        <end position="42"/>
    </location>
</feature>
<sequence length="391" mass="41769">MTHGLHFRHPVIKNNNIPIQFPHVLLLLRITLSFLCIPSSTSVSHPPVPKQARNERLLTNQVTTHSRGTNNSSLQSSDSACCAQSEDSTTGGGSKDSATSLPPEATVSATCIRNRQDSPSHAPQTNPLTTEGNRHFTNQTQLHEELEGNASRATILGFTKGTLQSPQKPAHGRLQSFVRVDDFIAALAVQSREAESLLRDPRLVAKLSGHPPGATSSTQPISLLSHLLTRQPLPGTTARKPPATASSPPLPSVNRPFSVPLNPKCLVPITATVETNSTKKPSDGDFKLPPLPLFPQPLSTQILPLPVPPTSCGSLGFVTPRALITTPSPQFVARQILLPNTTPTFAPLTPRTTCLPTLSGSIPAATPMTRCLAMPHPLVGECPPLKRAKLD</sequence>
<keyword evidence="2" id="KW-0732">Signal</keyword>